<keyword evidence="10" id="KW-0325">Glycoprotein</keyword>
<dbReference type="PRINTS" id="PR00336">
    <property type="entry name" value="LYSASSOCTDMP"/>
</dbReference>
<evidence type="ECO:0000256" key="9">
    <source>
        <dbReference type="ARBA" id="ARBA00023157"/>
    </source>
</evidence>
<evidence type="ECO:0000256" key="13">
    <source>
        <dbReference type="SAM" id="MobiDB-lite"/>
    </source>
</evidence>
<feature type="disulfide bond" evidence="12">
    <location>
        <begin position="145"/>
        <end position="181"/>
    </location>
</feature>
<dbReference type="PANTHER" id="PTHR11506:SF6">
    <property type="entry name" value="LYSOSOME-ASSOCIATED MEMBRANE GLYCOPROTEIN 2"/>
    <property type="match status" value="1"/>
</dbReference>
<dbReference type="EMBL" id="JAAVVJ010000002">
    <property type="protein sequence ID" value="KAF7228404.1"/>
    <property type="molecule type" value="Genomic_DNA"/>
</dbReference>
<dbReference type="Pfam" id="PF01299">
    <property type="entry name" value="Lamp2-like_luminal"/>
    <property type="match status" value="2"/>
</dbReference>
<evidence type="ECO:0000256" key="7">
    <source>
        <dbReference type="ARBA" id="ARBA00022989"/>
    </source>
</evidence>
<comment type="caution">
    <text evidence="12">Lacks conserved residue(s) required for the propagation of feature annotation.</text>
</comment>
<dbReference type="PROSITE" id="PS51407">
    <property type="entry name" value="LAMP_3"/>
    <property type="match status" value="1"/>
</dbReference>
<keyword evidence="3" id="KW-1003">Cell membrane</keyword>
<feature type="chain" id="PRO_5039479981" evidence="15">
    <location>
        <begin position="23"/>
        <end position="422"/>
    </location>
</feature>
<proteinExistence type="inferred from homology"/>
<keyword evidence="8 12" id="KW-0472">Membrane</keyword>
<organism evidence="18 19">
    <name type="scientific">Nothobranchius furzeri</name>
    <name type="common">Turquoise killifish</name>
    <dbReference type="NCBI Taxonomy" id="105023"/>
    <lineage>
        <taxon>Eukaryota</taxon>
        <taxon>Metazoa</taxon>
        <taxon>Chordata</taxon>
        <taxon>Craniata</taxon>
        <taxon>Vertebrata</taxon>
        <taxon>Euteleostomi</taxon>
        <taxon>Actinopterygii</taxon>
        <taxon>Neopterygii</taxon>
        <taxon>Teleostei</taxon>
        <taxon>Neoteleostei</taxon>
        <taxon>Acanthomorphata</taxon>
        <taxon>Ovalentaria</taxon>
        <taxon>Atherinomorphae</taxon>
        <taxon>Cyprinodontiformes</taxon>
        <taxon>Nothobranchiidae</taxon>
        <taxon>Nothobranchius</taxon>
    </lineage>
</organism>
<feature type="transmembrane region" description="Helical" evidence="14">
    <location>
        <begin position="387"/>
        <end position="410"/>
    </location>
</feature>
<evidence type="ECO:0000313" key="18">
    <source>
        <dbReference type="EMBL" id="KAF7228404.1"/>
    </source>
</evidence>
<keyword evidence="4 12" id="KW-0812">Transmembrane</keyword>
<evidence type="ECO:0000259" key="17">
    <source>
        <dbReference type="Pfam" id="PF21222"/>
    </source>
</evidence>
<name>A0A9D2YWP0_NOTFU</name>
<evidence type="ECO:0000256" key="5">
    <source>
        <dbReference type="ARBA" id="ARBA00022729"/>
    </source>
</evidence>
<reference evidence="18" key="1">
    <citation type="submission" date="2020-03" db="EMBL/GenBank/DDBJ databases">
        <title>Intra-Species Differences in Population Size shape Life History and Genome Evolution.</title>
        <authorList>
            <person name="Willemsen D."/>
            <person name="Cui R."/>
            <person name="Valenzano D.R."/>
        </authorList>
    </citation>
    <scope>NUCLEOTIDE SEQUENCE</scope>
    <source>
        <strain evidence="18">GRZ</strain>
        <tissue evidence="18">Whole</tissue>
    </source>
</reference>
<dbReference type="GO" id="GO:0031902">
    <property type="term" value="C:late endosome membrane"/>
    <property type="evidence" value="ECO:0007669"/>
    <property type="project" value="TreeGrafter"/>
</dbReference>
<feature type="disulfide bond" evidence="12">
    <location>
        <begin position="342"/>
        <end position="379"/>
    </location>
</feature>
<keyword evidence="6" id="KW-0967">Endosome</keyword>
<dbReference type="InterPro" id="IPR002000">
    <property type="entry name" value="Lysosome-assoc_membr_glycop"/>
</dbReference>
<dbReference type="GeneID" id="107377987"/>
<dbReference type="GO" id="GO:0072594">
    <property type="term" value="P:establishment of protein localization to organelle"/>
    <property type="evidence" value="ECO:0007669"/>
    <property type="project" value="TreeGrafter"/>
</dbReference>
<dbReference type="InterPro" id="IPR048524">
    <property type="entry name" value="Lamp2-like_TM"/>
</dbReference>
<dbReference type="Proteomes" id="UP000822369">
    <property type="component" value="Chromosome 2"/>
</dbReference>
<evidence type="ECO:0000256" key="1">
    <source>
        <dbReference type="ARBA" id="ARBA00004251"/>
    </source>
</evidence>
<evidence type="ECO:0000256" key="4">
    <source>
        <dbReference type="ARBA" id="ARBA00022692"/>
    </source>
</evidence>
<keyword evidence="5 15" id="KW-0732">Signal</keyword>
<dbReference type="GO" id="GO:0005765">
    <property type="term" value="C:lysosomal membrane"/>
    <property type="evidence" value="ECO:0007669"/>
    <property type="project" value="UniProtKB-SubCell"/>
</dbReference>
<evidence type="ECO:0000256" key="8">
    <source>
        <dbReference type="ARBA" id="ARBA00023136"/>
    </source>
</evidence>
<keyword evidence="11 12" id="KW-0458">Lysosome</keyword>
<dbReference type="AlphaFoldDB" id="A0A9D2YWP0"/>
<dbReference type="OrthoDB" id="6232933at2759"/>
<feature type="domain" description="Lysosome-associated membrane glycoprotein 2-like luminal" evidence="16">
    <location>
        <begin position="26"/>
        <end position="168"/>
    </location>
</feature>
<keyword evidence="9 12" id="KW-1015">Disulfide bond</keyword>
<dbReference type="GO" id="GO:0005886">
    <property type="term" value="C:plasma membrane"/>
    <property type="evidence" value="ECO:0007669"/>
    <property type="project" value="UniProtKB-SubCell"/>
</dbReference>
<comment type="subcellular location">
    <subcellularLocation>
        <location evidence="1">Cell membrane</location>
        <topology evidence="1">Single-pass type I membrane protein</topology>
    </subcellularLocation>
    <subcellularLocation>
        <location evidence="2">Endosome membrane</location>
        <topology evidence="2">Single-pass type I membrane protein</topology>
    </subcellularLocation>
    <subcellularLocation>
        <location evidence="12">Lysosome membrane</location>
        <topology evidence="12">Single-pass type I membrane protein</topology>
    </subcellularLocation>
</comment>
<dbReference type="CTD" id="3920"/>
<evidence type="ECO:0000256" key="15">
    <source>
        <dbReference type="SAM" id="SignalP"/>
    </source>
</evidence>
<protein>
    <submittedName>
        <fullName evidence="18">Transcript variant X2</fullName>
    </submittedName>
</protein>
<feature type="region of interest" description="Disordered" evidence="13">
    <location>
        <begin position="179"/>
        <end position="229"/>
    </location>
</feature>
<evidence type="ECO:0000256" key="12">
    <source>
        <dbReference type="PROSITE-ProRule" id="PRU00740"/>
    </source>
</evidence>
<dbReference type="FunFam" id="2.40.160.110:FF:000001">
    <property type="entry name" value="lysosome-associated membrane glycoprotein 2 isoform X2"/>
    <property type="match status" value="1"/>
</dbReference>
<feature type="domain" description="Lysosome-associated membrane glycoprotein 2-like luminal" evidence="16">
    <location>
        <begin position="234"/>
        <end position="369"/>
    </location>
</feature>
<comment type="caution">
    <text evidence="18">The sequence shown here is derived from an EMBL/GenBank/DDBJ whole genome shotgun (WGS) entry which is preliminary data.</text>
</comment>
<dbReference type="PANTHER" id="PTHR11506">
    <property type="entry name" value="LYSOSOME-ASSOCIATED MEMBRANE GLYCOPROTEIN"/>
    <property type="match status" value="1"/>
</dbReference>
<gene>
    <name evidence="18" type="primary">lamp2</name>
    <name evidence="18" type="ORF">G4P62_000446</name>
</gene>
<evidence type="ECO:0000256" key="6">
    <source>
        <dbReference type="ARBA" id="ARBA00022753"/>
    </source>
</evidence>
<evidence type="ECO:0000256" key="11">
    <source>
        <dbReference type="ARBA" id="ARBA00023228"/>
    </source>
</evidence>
<dbReference type="Pfam" id="PF21222">
    <property type="entry name" value="Lamp2_2nd"/>
    <property type="match status" value="1"/>
</dbReference>
<dbReference type="CDD" id="cd12087">
    <property type="entry name" value="TM_EGFR-like"/>
    <property type="match status" value="1"/>
</dbReference>
<evidence type="ECO:0000256" key="14">
    <source>
        <dbReference type="SAM" id="Phobius"/>
    </source>
</evidence>
<comment type="similarity">
    <text evidence="12">Belongs to the LAMP family.</text>
</comment>
<dbReference type="Gene3D" id="2.40.160.110">
    <property type="match status" value="2"/>
</dbReference>
<dbReference type="InterPro" id="IPR048528">
    <property type="entry name" value="Lamp2-like_luminal"/>
</dbReference>
<feature type="domain" description="Lysosome-associated membrane glycoprotein 2-like transmembrane" evidence="17">
    <location>
        <begin position="389"/>
        <end position="420"/>
    </location>
</feature>
<accession>A0A9D2YWP0</accession>
<feature type="signal peptide" evidence="15">
    <location>
        <begin position="1"/>
        <end position="22"/>
    </location>
</feature>
<evidence type="ECO:0000313" key="19">
    <source>
        <dbReference type="Proteomes" id="UP000822369"/>
    </source>
</evidence>
<evidence type="ECO:0000259" key="16">
    <source>
        <dbReference type="Pfam" id="PF01299"/>
    </source>
</evidence>
<evidence type="ECO:0000256" key="10">
    <source>
        <dbReference type="ARBA" id="ARBA00023180"/>
    </source>
</evidence>
<feature type="compositionally biased region" description="Low complexity" evidence="13">
    <location>
        <begin position="192"/>
        <end position="226"/>
    </location>
</feature>
<evidence type="ECO:0000256" key="2">
    <source>
        <dbReference type="ARBA" id="ARBA00004530"/>
    </source>
</evidence>
<keyword evidence="7 14" id="KW-1133">Transmembrane helix</keyword>
<evidence type="ECO:0000256" key="3">
    <source>
        <dbReference type="ARBA" id="ARBA00022475"/>
    </source>
</evidence>
<sequence>MSRFVAFVLLFSFGVVIHLSHGVEVNVTKEGKLCLYANLMLNFSVSYEVAGNKNQTVVIELPANATSNSSTCDEKSPTLTLDFGAGNSWSVSFTSDMKSYHVDTVTFTYNLSDSTFFKNALSNDTVTVSPKTNFNPVPLNTSYSCNSEYQITAPQVNMTLWKVLLQAFITNGNRSENYTSCPADAPTPTPTPSVTNTTTPAPVTNTTTPAPVTNTTTPAPVTTTPTPTLPTPFTGNYTLKSNETVCLLANFGLRISLKIKEKYQEMNFEPVGAEVSGSCGTNISELVLGSDQMNITFTFNNDTKKFLLHDLSINVKTSSGVFNASSTNLTLWEASIGSSYMCNKEQNFTISDQLSLFTFNLHVQPFGVKKGVFSTAEECFLDSDLSFLVPIAVGVALSFLIILVLISYLIGRRKSRTGYQSV</sequence>